<gene>
    <name evidence="1" type="ORF">AM363_11345</name>
    <name evidence="2" type="ORF">KY227_005094</name>
    <name evidence="3" type="ORF">PQQ21_004913</name>
</gene>
<name>A0AAD2SK30_CITFR</name>
<sequence length="102" mass="11769">MKTSTKIIWGIVLVASYFHFKDEKKTTTKSEPQEQTVKMTAQEAQDAKDFAQSLIQSRGYKCDKVTTFSNANFSGRIDIYCDDQYRYEITKPGGRWEIKAIN</sequence>
<dbReference type="RefSeq" id="WP_003845482.1">
    <property type="nucleotide sequence ID" value="NZ_CAKNEP010000020.1"/>
</dbReference>
<dbReference type="Proteomes" id="UP000263627">
    <property type="component" value="Chromosome"/>
</dbReference>
<reference evidence="2" key="2">
    <citation type="submission" date="2021-07" db="EMBL/GenBank/DDBJ databases">
        <authorList>
            <consortium name="Clinical and Environmental Microbiology Branch: Whole genome sequencing antimicrobial resistance pathogens in the healthcare setting"/>
        </authorList>
    </citation>
    <scope>NUCLEOTIDE SEQUENCE</scope>
    <source>
        <strain evidence="2">2021DK-00049</strain>
        <strain evidence="3">2023GN-00102</strain>
    </source>
</reference>
<dbReference type="EMBL" id="ABBJDF010000043">
    <property type="protein sequence ID" value="EHT9941925.1"/>
    <property type="molecule type" value="Genomic_DNA"/>
</dbReference>
<evidence type="ECO:0000313" key="1">
    <source>
        <dbReference type="EMBL" id="AXZ47505.1"/>
    </source>
</evidence>
<reference evidence="1 4" key="1">
    <citation type="submission" date="2018-09" db="EMBL/GenBank/DDBJ databases">
        <title>Whole genome sequencing of Citrobacter freundii AR_0116.</title>
        <authorList>
            <person name="Conlan S."/>
            <person name="Thomas P.J."/>
            <person name="Mullikin J."/>
            <person name="Frank K.M."/>
            <person name="Segre J.A."/>
        </authorList>
    </citation>
    <scope>NUCLEOTIDE SEQUENCE [LARGE SCALE GENOMIC DNA]</scope>
    <source>
        <strain evidence="1 4">AR_0116</strain>
    </source>
</reference>
<dbReference type="GeneID" id="87001957"/>
<evidence type="ECO:0000313" key="3">
    <source>
        <dbReference type="EMBL" id="EMN4147564.1"/>
    </source>
</evidence>
<accession>A0AAD2SK30</accession>
<dbReference type="EMBL" id="CP032184">
    <property type="protein sequence ID" value="AXZ47505.1"/>
    <property type="molecule type" value="Genomic_DNA"/>
</dbReference>
<dbReference type="EMBL" id="ABKLER030000032">
    <property type="protein sequence ID" value="EMN4147564.1"/>
    <property type="molecule type" value="Genomic_DNA"/>
</dbReference>
<organism evidence="2">
    <name type="scientific">Citrobacter freundii</name>
    <dbReference type="NCBI Taxonomy" id="546"/>
    <lineage>
        <taxon>Bacteria</taxon>
        <taxon>Pseudomonadati</taxon>
        <taxon>Pseudomonadota</taxon>
        <taxon>Gammaproteobacteria</taxon>
        <taxon>Enterobacterales</taxon>
        <taxon>Enterobacteriaceae</taxon>
        <taxon>Citrobacter</taxon>
        <taxon>Citrobacter freundii complex</taxon>
    </lineage>
</organism>
<dbReference type="AlphaFoldDB" id="A0AAD2SK30"/>
<protein>
    <submittedName>
        <fullName evidence="2">Uncharacterized protein</fullName>
    </submittedName>
</protein>
<evidence type="ECO:0000313" key="4">
    <source>
        <dbReference type="Proteomes" id="UP000263627"/>
    </source>
</evidence>
<proteinExistence type="predicted"/>
<evidence type="ECO:0000313" key="2">
    <source>
        <dbReference type="EMBL" id="EHT9941925.1"/>
    </source>
</evidence>